<organism evidence="2 3">
    <name type="scientific">Brachybacterium hainanense</name>
    <dbReference type="NCBI Taxonomy" id="1541174"/>
    <lineage>
        <taxon>Bacteria</taxon>
        <taxon>Bacillati</taxon>
        <taxon>Actinomycetota</taxon>
        <taxon>Actinomycetes</taxon>
        <taxon>Micrococcales</taxon>
        <taxon>Dermabacteraceae</taxon>
        <taxon>Brachybacterium</taxon>
    </lineage>
</organism>
<dbReference type="SUPFAM" id="SSF54593">
    <property type="entry name" value="Glyoxalase/Bleomycin resistance protein/Dihydroxybiphenyl dioxygenase"/>
    <property type="match status" value="1"/>
</dbReference>
<dbReference type="RefSeq" id="WP_376982002.1">
    <property type="nucleotide sequence ID" value="NZ_JBHLSV010000020.1"/>
</dbReference>
<gene>
    <name evidence="2" type="ORF">ACFFF6_14625</name>
</gene>
<reference evidence="2 3" key="1">
    <citation type="submission" date="2024-09" db="EMBL/GenBank/DDBJ databases">
        <authorList>
            <person name="Sun Q."/>
            <person name="Mori K."/>
        </authorList>
    </citation>
    <scope>NUCLEOTIDE SEQUENCE [LARGE SCALE GENOMIC DNA]</scope>
    <source>
        <strain evidence="2 3">CICC 10874</strain>
    </source>
</reference>
<protein>
    <submittedName>
        <fullName evidence="2">VOC family protein</fullName>
    </submittedName>
</protein>
<dbReference type="Proteomes" id="UP001589793">
    <property type="component" value="Unassembled WGS sequence"/>
</dbReference>
<dbReference type="EMBL" id="JBHLSV010000020">
    <property type="protein sequence ID" value="MFC0675195.1"/>
    <property type="molecule type" value="Genomic_DNA"/>
</dbReference>
<dbReference type="InterPro" id="IPR037523">
    <property type="entry name" value="VOC_core"/>
</dbReference>
<dbReference type="InterPro" id="IPR004360">
    <property type="entry name" value="Glyas_Fos-R_dOase_dom"/>
</dbReference>
<comment type="caution">
    <text evidence="2">The sequence shown here is derived from an EMBL/GenBank/DDBJ whole genome shotgun (WGS) entry which is preliminary data.</text>
</comment>
<evidence type="ECO:0000313" key="2">
    <source>
        <dbReference type="EMBL" id="MFC0675195.1"/>
    </source>
</evidence>
<dbReference type="Pfam" id="PF00903">
    <property type="entry name" value="Glyoxalase"/>
    <property type="match status" value="1"/>
</dbReference>
<evidence type="ECO:0000313" key="3">
    <source>
        <dbReference type="Proteomes" id="UP001589793"/>
    </source>
</evidence>
<dbReference type="InterPro" id="IPR029068">
    <property type="entry name" value="Glyas_Bleomycin-R_OHBP_Dase"/>
</dbReference>
<accession>A0ABV6RDW8</accession>
<dbReference type="CDD" id="cd06587">
    <property type="entry name" value="VOC"/>
    <property type="match status" value="1"/>
</dbReference>
<sequence>MTAPIRREIGQVFIPVRDIRRAAAWYGRLLDAEVSEPSHGDSIVEIPMDSGPRLALDANAPYTPDGPPRFFWWADDLDAVVTHLRELDVELASDVVDIGSVAFVQFRDPDGTLLMVCARTGAASGPQLLS</sequence>
<dbReference type="Gene3D" id="3.10.180.10">
    <property type="entry name" value="2,3-Dihydroxybiphenyl 1,2-Dioxygenase, domain 1"/>
    <property type="match status" value="1"/>
</dbReference>
<dbReference type="PROSITE" id="PS51819">
    <property type="entry name" value="VOC"/>
    <property type="match status" value="1"/>
</dbReference>
<feature type="domain" description="VOC" evidence="1">
    <location>
        <begin position="8"/>
        <end position="119"/>
    </location>
</feature>
<keyword evidence="3" id="KW-1185">Reference proteome</keyword>
<evidence type="ECO:0000259" key="1">
    <source>
        <dbReference type="PROSITE" id="PS51819"/>
    </source>
</evidence>
<proteinExistence type="predicted"/>
<name>A0ABV6RDW8_9MICO</name>